<dbReference type="Gene3D" id="1.20.1270.10">
    <property type="match status" value="1"/>
</dbReference>
<evidence type="ECO:0000313" key="2">
    <source>
        <dbReference type="Proteomes" id="UP000249915"/>
    </source>
</evidence>
<reference evidence="1 2" key="1">
    <citation type="submission" date="2016-07" db="EMBL/GenBank/DDBJ databases">
        <title>Draft genome sequence of Prauserella muralis DSM 45305, isolated from a mould-covered wall in an indoor environment.</title>
        <authorList>
            <person name="Ruckert C."/>
            <person name="Albersmeier A."/>
            <person name="Jiang C.-L."/>
            <person name="Jiang Y."/>
            <person name="Kalinowski J."/>
            <person name="Schneider O."/>
            <person name="Winkler A."/>
            <person name="Zotchev S.B."/>
        </authorList>
    </citation>
    <scope>NUCLEOTIDE SEQUENCE [LARGE SCALE GENOMIC DNA]</scope>
    <source>
        <strain evidence="1 2">DSM 45305</strain>
    </source>
</reference>
<organism evidence="1 2">
    <name type="scientific">Prauserella muralis</name>
    <dbReference type="NCBI Taxonomy" id="588067"/>
    <lineage>
        <taxon>Bacteria</taxon>
        <taxon>Bacillati</taxon>
        <taxon>Actinomycetota</taxon>
        <taxon>Actinomycetes</taxon>
        <taxon>Pseudonocardiales</taxon>
        <taxon>Pseudonocardiaceae</taxon>
        <taxon>Prauserella</taxon>
    </lineage>
</organism>
<gene>
    <name evidence="1" type="ORF">BAY60_22715</name>
</gene>
<accession>A0A2V4ARH8</accession>
<dbReference type="EMBL" id="MASW01000005">
    <property type="protein sequence ID" value="PXY22634.1"/>
    <property type="molecule type" value="Genomic_DNA"/>
</dbReference>
<dbReference type="Proteomes" id="UP000249915">
    <property type="component" value="Unassembled WGS sequence"/>
</dbReference>
<proteinExistence type="predicted"/>
<protein>
    <submittedName>
        <fullName evidence="1">Uncharacterized protein</fullName>
    </submittedName>
</protein>
<name>A0A2V4ARH8_9PSEU</name>
<keyword evidence="2" id="KW-1185">Reference proteome</keyword>
<evidence type="ECO:0000313" key="1">
    <source>
        <dbReference type="EMBL" id="PXY22634.1"/>
    </source>
</evidence>
<sequence length="103" mass="11354">MIEELQYYAAPRRLPREAVRRLNDADTTCQRVELAVTNSGDRLGAEYRTRLEAAVREVRGALSKRDAELAAQRAEVLEIVLEEAGDLLPLGYASGLVDAIRAG</sequence>
<dbReference type="InterPro" id="IPR029048">
    <property type="entry name" value="HSP70_C_sf"/>
</dbReference>
<dbReference type="RefSeq" id="WP_112283235.1">
    <property type="nucleotide sequence ID" value="NZ_MASW01000005.1"/>
</dbReference>
<comment type="caution">
    <text evidence="1">The sequence shown here is derived from an EMBL/GenBank/DDBJ whole genome shotgun (WGS) entry which is preliminary data.</text>
</comment>
<dbReference type="OrthoDB" id="10005073at2"/>
<dbReference type="AlphaFoldDB" id="A0A2V4ARH8"/>